<dbReference type="EMBL" id="BGPR01074878">
    <property type="protein sequence ID" value="GBO46915.1"/>
    <property type="molecule type" value="Genomic_DNA"/>
</dbReference>
<evidence type="ECO:0000313" key="3">
    <source>
        <dbReference type="Proteomes" id="UP000499080"/>
    </source>
</evidence>
<dbReference type="AlphaFoldDB" id="A0A4Y2XBB6"/>
<evidence type="ECO:0000313" key="2">
    <source>
        <dbReference type="EMBL" id="GBO46917.1"/>
    </source>
</evidence>
<comment type="caution">
    <text evidence="1">The sequence shown here is derived from an EMBL/GenBank/DDBJ whole genome shotgun (WGS) entry which is preliminary data.</text>
</comment>
<name>A0A4Y2XBB6_ARAVE</name>
<sequence>MMEERAKSFNLLRTTVTRVCWLLGIFSPDCYKYVPALMAFSCRLTCRRDTPALEQLGLTRKGPQQPRALCNVCQIEPHIFREAVLKGLNTRNK</sequence>
<keyword evidence="3" id="KW-1185">Reference proteome</keyword>
<gene>
    <name evidence="2" type="ORF">AVEN_209567_1</name>
    <name evidence="1" type="ORF">AVEN_78162_1</name>
</gene>
<protein>
    <submittedName>
        <fullName evidence="1">Uncharacterized protein</fullName>
    </submittedName>
</protein>
<evidence type="ECO:0000313" key="1">
    <source>
        <dbReference type="EMBL" id="GBO46915.1"/>
    </source>
</evidence>
<dbReference type="Proteomes" id="UP000499080">
    <property type="component" value="Unassembled WGS sequence"/>
</dbReference>
<reference evidence="1 3" key="1">
    <citation type="journal article" date="2019" name="Sci. Rep.">
        <title>Orb-weaving spider Araneus ventricosus genome elucidates the spidroin gene catalogue.</title>
        <authorList>
            <person name="Kono N."/>
            <person name="Nakamura H."/>
            <person name="Ohtoshi R."/>
            <person name="Moran D.A.P."/>
            <person name="Shinohara A."/>
            <person name="Yoshida Y."/>
            <person name="Fujiwara M."/>
            <person name="Mori M."/>
            <person name="Tomita M."/>
            <person name="Arakawa K."/>
        </authorList>
    </citation>
    <scope>NUCLEOTIDE SEQUENCE [LARGE SCALE GENOMIC DNA]</scope>
</reference>
<organism evidence="1 3">
    <name type="scientific">Araneus ventricosus</name>
    <name type="common">Orbweaver spider</name>
    <name type="synonym">Epeira ventricosa</name>
    <dbReference type="NCBI Taxonomy" id="182803"/>
    <lineage>
        <taxon>Eukaryota</taxon>
        <taxon>Metazoa</taxon>
        <taxon>Ecdysozoa</taxon>
        <taxon>Arthropoda</taxon>
        <taxon>Chelicerata</taxon>
        <taxon>Arachnida</taxon>
        <taxon>Araneae</taxon>
        <taxon>Araneomorphae</taxon>
        <taxon>Entelegynae</taxon>
        <taxon>Araneoidea</taxon>
        <taxon>Araneidae</taxon>
        <taxon>Araneus</taxon>
    </lineage>
</organism>
<accession>A0A4Y2XBB6</accession>
<dbReference type="EMBL" id="BGPR01074883">
    <property type="protein sequence ID" value="GBO46917.1"/>
    <property type="molecule type" value="Genomic_DNA"/>
</dbReference>
<proteinExistence type="predicted"/>